<dbReference type="AlphaFoldDB" id="J1I6J8"/>
<proteinExistence type="predicted"/>
<dbReference type="Pfam" id="PF04338">
    <property type="entry name" value="DUF481"/>
    <property type="match status" value="1"/>
</dbReference>
<accession>J1I6J8</accession>
<dbReference type="Proteomes" id="UP000005113">
    <property type="component" value="Unassembled WGS sequence"/>
</dbReference>
<dbReference type="HOGENOM" id="CLU_1052475_0_0_10"/>
<name>J1I6J8_9BACT</name>
<evidence type="ECO:0000313" key="1">
    <source>
        <dbReference type="EMBL" id="EJF54013.1"/>
    </source>
</evidence>
<reference evidence="2" key="1">
    <citation type="journal article" date="2012" name="Stand. Genomic Sci.">
        <title>Permanent draft genome sequence of the gliding predator Saprospira grandis strain Sa g1 (= HR1).</title>
        <authorList>
            <person name="Mavromatis K."/>
            <person name="Chertkov O."/>
            <person name="Lapidus A."/>
            <person name="Nolan M."/>
            <person name="Lucas S."/>
            <person name="Tice H."/>
            <person name="Del Rio T.G."/>
            <person name="Cheng J.F."/>
            <person name="Han C."/>
            <person name="Tapia R."/>
            <person name="Bruce D."/>
            <person name="Goodwin L.A."/>
            <person name="Pitluck S."/>
            <person name="Huntemann M."/>
            <person name="Liolios K."/>
            <person name="Pagani I."/>
            <person name="Ivanova N."/>
            <person name="Mikhailova N."/>
            <person name="Pati A."/>
            <person name="Chen A."/>
            <person name="Palaniappan K."/>
            <person name="Land M."/>
            <person name="Brambilla E.M."/>
            <person name="Rohde M."/>
            <person name="Spring S."/>
            <person name="Goker M."/>
            <person name="Detter J.C."/>
            <person name="Bristow J."/>
            <person name="Eisen J.A."/>
            <person name="Markowitz V."/>
            <person name="Hugenholtz P."/>
            <person name="Kyrpides N.C."/>
            <person name="Klenk H.P."/>
            <person name="Woyke T."/>
        </authorList>
    </citation>
    <scope>NUCLEOTIDE SEQUENCE [LARGE SCALE GENOMIC DNA]</scope>
    <source>
        <strain evidence="2">DSM 2844</strain>
    </source>
</reference>
<evidence type="ECO:0008006" key="3">
    <source>
        <dbReference type="Google" id="ProtNLM"/>
    </source>
</evidence>
<protein>
    <recommendedName>
        <fullName evidence="3">Salt-induced outer membrane protein</fullName>
    </recommendedName>
</protein>
<dbReference type="EMBL" id="JH719942">
    <property type="protein sequence ID" value="EJF54013.1"/>
    <property type="molecule type" value="Genomic_DNA"/>
</dbReference>
<sequence length="276" mass="32233">MKAGLTVNLEKNLLKTIKLFLLLLLALPLKAQILNADALAPKLDSSRAFHLFGQGNLSITKRNYTPVYSFTGQAEWAYHSGQHQLMHSNYYRLLRSAGENTLNSGYTHFRYRLAPEEGLQYELFAQFQGDQIRGMQERYLLGGNLRLKLRQKEQSNLFLGLGAMYESEKWTYSAVEDSLLPADISDFYTQYGKLNFYLSYWEDFNPKLRTQLVLYLQTRPDSEWQKARIFVSNEWSWKIAKHWALAFGAQLNYELEPPVPLAKFYYTTSWALKYSW</sequence>
<evidence type="ECO:0000313" key="2">
    <source>
        <dbReference type="Proteomes" id="UP000005113"/>
    </source>
</evidence>
<gene>
    <name evidence="1" type="ORF">SapgrDRAFT_2345</name>
</gene>
<organism evidence="1 2">
    <name type="scientific">Saprospira grandis DSM 2844</name>
    <dbReference type="NCBI Taxonomy" id="694433"/>
    <lineage>
        <taxon>Bacteria</taxon>
        <taxon>Pseudomonadati</taxon>
        <taxon>Bacteroidota</taxon>
        <taxon>Saprospiria</taxon>
        <taxon>Saprospirales</taxon>
        <taxon>Saprospiraceae</taxon>
        <taxon>Saprospira</taxon>
    </lineage>
</organism>
<dbReference type="InterPro" id="IPR007433">
    <property type="entry name" value="DUF481"/>
</dbReference>
<dbReference type="RefSeq" id="WP_002659695.1">
    <property type="nucleotide sequence ID" value="NZ_JH719942.1"/>
</dbReference>
<dbReference type="OrthoDB" id="6118633at2"/>